<feature type="signal peptide" evidence="1">
    <location>
        <begin position="1"/>
        <end position="18"/>
    </location>
</feature>
<dbReference type="InterPro" id="IPR007497">
    <property type="entry name" value="SIMPL/DUF541"/>
</dbReference>
<dbReference type="InterPro" id="IPR052022">
    <property type="entry name" value="26kDa_periplasmic_antigen"/>
</dbReference>
<dbReference type="Proteomes" id="UP000249518">
    <property type="component" value="Unassembled WGS sequence"/>
</dbReference>
<evidence type="ECO:0000256" key="1">
    <source>
        <dbReference type="SAM" id="SignalP"/>
    </source>
</evidence>
<feature type="chain" id="PRO_5016348776" description="Secreted protein" evidence="1">
    <location>
        <begin position="19"/>
        <end position="228"/>
    </location>
</feature>
<sequence length="228" mass="25509">MKKSIIILLTLVATSMNAQENKIVPQISVSGEGKVKVAPDQVVINLGVQNTGKDAAEVKKMNDETVDKVVKYIKKFGIPTSDFQTTNVSLYKSYDQEKKKHNFQASQTLTITLKDIKKYDELMMGLIETGINSINGVEFKSSKLEEHKVASRKQAVLDAKKKAEDFVSVLNQKVGKAIMITDNSQAYFPAMYDTMNYGREEINYSKKETVAIGEIEIITNINVTFILE</sequence>
<keyword evidence="1" id="KW-0732">Signal</keyword>
<dbReference type="EMBL" id="QLSV01000005">
    <property type="protein sequence ID" value="RAR48566.1"/>
    <property type="molecule type" value="Genomic_DNA"/>
</dbReference>
<evidence type="ECO:0000313" key="3">
    <source>
        <dbReference type="Proteomes" id="UP000249518"/>
    </source>
</evidence>
<protein>
    <recommendedName>
        <fullName evidence="4">Secreted protein</fullName>
    </recommendedName>
</protein>
<organism evidence="2 3">
    <name type="scientific">Flavobacterium lacus</name>
    <dbReference type="NCBI Taxonomy" id="1353778"/>
    <lineage>
        <taxon>Bacteria</taxon>
        <taxon>Pseudomonadati</taxon>
        <taxon>Bacteroidota</taxon>
        <taxon>Flavobacteriia</taxon>
        <taxon>Flavobacteriales</taxon>
        <taxon>Flavobacteriaceae</taxon>
        <taxon>Flavobacterium</taxon>
    </lineage>
</organism>
<evidence type="ECO:0008006" key="4">
    <source>
        <dbReference type="Google" id="ProtNLM"/>
    </source>
</evidence>
<dbReference type="GO" id="GO:0006974">
    <property type="term" value="P:DNA damage response"/>
    <property type="evidence" value="ECO:0007669"/>
    <property type="project" value="TreeGrafter"/>
</dbReference>
<dbReference type="Pfam" id="PF04402">
    <property type="entry name" value="SIMPL"/>
    <property type="match status" value="1"/>
</dbReference>
<accession>A0A328WTT5</accession>
<proteinExistence type="predicted"/>
<reference evidence="2 3" key="1">
    <citation type="submission" date="2018-06" db="EMBL/GenBank/DDBJ databases">
        <title>Genomic Encyclopedia of Type Strains, Phase III (KMG-III): the genomes of soil and plant-associated and newly described type strains.</title>
        <authorList>
            <person name="Whitman W."/>
        </authorList>
    </citation>
    <scope>NUCLEOTIDE SEQUENCE [LARGE SCALE GENOMIC DNA]</scope>
    <source>
        <strain evidence="2 3">CGMCC 1.12504</strain>
    </source>
</reference>
<name>A0A328WTT5_9FLAO</name>
<dbReference type="AlphaFoldDB" id="A0A328WTT5"/>
<dbReference type="Gene3D" id="3.30.70.2970">
    <property type="entry name" value="Protein of unknown function (DUF541), domain 2"/>
    <property type="match status" value="1"/>
</dbReference>
<dbReference type="PANTHER" id="PTHR34387:SF1">
    <property type="entry name" value="PERIPLASMIC IMMUNOGENIC PROTEIN"/>
    <property type="match status" value="1"/>
</dbReference>
<keyword evidence="3" id="KW-1185">Reference proteome</keyword>
<dbReference type="RefSeq" id="WP_112085753.1">
    <property type="nucleotide sequence ID" value="NZ_QLSV01000005.1"/>
</dbReference>
<dbReference type="Gene3D" id="3.30.110.170">
    <property type="entry name" value="Protein of unknown function (DUF541), domain 1"/>
    <property type="match status" value="1"/>
</dbReference>
<dbReference type="OrthoDB" id="6021921at2"/>
<comment type="caution">
    <text evidence="2">The sequence shown here is derived from an EMBL/GenBank/DDBJ whole genome shotgun (WGS) entry which is preliminary data.</text>
</comment>
<gene>
    <name evidence="2" type="ORF">B0I10_105179</name>
</gene>
<dbReference type="PANTHER" id="PTHR34387">
    <property type="entry name" value="SLR1258 PROTEIN"/>
    <property type="match status" value="1"/>
</dbReference>
<evidence type="ECO:0000313" key="2">
    <source>
        <dbReference type="EMBL" id="RAR48566.1"/>
    </source>
</evidence>